<keyword evidence="6" id="KW-0804">Transcription</keyword>
<protein>
    <recommendedName>
        <fullName evidence="3">Chromatin modification-related protein EAF3</fullName>
    </recommendedName>
</protein>
<dbReference type="InterPro" id="IPR038217">
    <property type="entry name" value="MRG_C_sf"/>
</dbReference>
<dbReference type="InterPro" id="IPR016197">
    <property type="entry name" value="Chromo-like_dom_sf"/>
</dbReference>
<dbReference type="Pfam" id="PF22732">
    <property type="entry name" value="MSL3_chromo-like"/>
    <property type="match status" value="1"/>
</dbReference>
<organism evidence="10 11">
    <name type="scientific">Mixia osmundae (strain CBS 9802 / IAM 14324 / JCM 22182 / KY 12970)</name>
    <dbReference type="NCBI Taxonomy" id="764103"/>
    <lineage>
        <taxon>Eukaryota</taxon>
        <taxon>Fungi</taxon>
        <taxon>Dikarya</taxon>
        <taxon>Basidiomycota</taxon>
        <taxon>Pucciniomycotina</taxon>
        <taxon>Mixiomycetes</taxon>
        <taxon>Mixiales</taxon>
        <taxon>Mixiaceae</taxon>
        <taxon>Mixia</taxon>
    </lineage>
</organism>
<comment type="caution">
    <text evidence="10">The sequence shown here is derived from an EMBL/GenBank/DDBJ whole genome shotgun (WGS) entry which is preliminary data.</text>
</comment>
<evidence type="ECO:0000256" key="8">
    <source>
        <dbReference type="SAM" id="MobiDB-lite"/>
    </source>
</evidence>
<dbReference type="Pfam" id="PF05712">
    <property type="entry name" value="MRG"/>
    <property type="match status" value="1"/>
</dbReference>
<evidence type="ECO:0000256" key="2">
    <source>
        <dbReference type="ARBA" id="ARBA00009093"/>
    </source>
</evidence>
<dbReference type="SMART" id="SM00298">
    <property type="entry name" value="CHROMO"/>
    <property type="match status" value="1"/>
</dbReference>
<dbReference type="PROSITE" id="PS51640">
    <property type="entry name" value="MRG"/>
    <property type="match status" value="1"/>
</dbReference>
<dbReference type="OrthoDB" id="124855at2759"/>
<dbReference type="PANTHER" id="PTHR10880">
    <property type="entry name" value="MORTALITY FACTOR 4-LIKE PROTEIN"/>
    <property type="match status" value="1"/>
</dbReference>
<feature type="compositionally biased region" description="Low complexity" evidence="8">
    <location>
        <begin position="96"/>
        <end position="106"/>
    </location>
</feature>
<dbReference type="FunCoup" id="G7DY17">
    <property type="interactions" value="367"/>
</dbReference>
<proteinExistence type="inferred from homology"/>
<feature type="region of interest" description="Disordered" evidence="8">
    <location>
        <begin position="82"/>
        <end position="129"/>
    </location>
</feature>
<dbReference type="SUPFAM" id="SSF54160">
    <property type="entry name" value="Chromo domain-like"/>
    <property type="match status" value="1"/>
</dbReference>
<keyword evidence="7" id="KW-0539">Nucleus</keyword>
<comment type="subcellular location">
    <subcellularLocation>
        <location evidence="1">Nucleus</location>
    </subcellularLocation>
</comment>
<dbReference type="GO" id="GO:0035267">
    <property type="term" value="C:NuA4 histone acetyltransferase complex"/>
    <property type="evidence" value="ECO:0007669"/>
    <property type="project" value="TreeGrafter"/>
</dbReference>
<feature type="domain" description="Chromo" evidence="9">
    <location>
        <begin position="20"/>
        <end position="81"/>
    </location>
</feature>
<dbReference type="CDD" id="cd18983">
    <property type="entry name" value="CBD_MSL3_like"/>
    <property type="match status" value="1"/>
</dbReference>
<keyword evidence="5" id="KW-0805">Transcription regulation</keyword>
<dbReference type="Gene3D" id="2.30.30.140">
    <property type="match status" value="1"/>
</dbReference>
<dbReference type="InterPro" id="IPR026541">
    <property type="entry name" value="MRG_dom"/>
</dbReference>
<dbReference type="GO" id="GO:0006338">
    <property type="term" value="P:chromatin remodeling"/>
    <property type="evidence" value="ECO:0007669"/>
    <property type="project" value="UniProtKB-ARBA"/>
</dbReference>
<gene>
    <name evidence="10" type="primary">Mo02131</name>
    <name evidence="10" type="ORF">E5Q_02131</name>
</gene>
<evidence type="ECO:0000256" key="4">
    <source>
        <dbReference type="ARBA" id="ARBA00022853"/>
    </source>
</evidence>
<feature type="compositionally biased region" description="Basic and acidic residues" evidence="8">
    <location>
        <begin position="82"/>
        <end position="95"/>
    </location>
</feature>
<evidence type="ECO:0000256" key="6">
    <source>
        <dbReference type="ARBA" id="ARBA00023163"/>
    </source>
</evidence>
<dbReference type="InterPro" id="IPR053820">
    <property type="entry name" value="MSL3_chromo-like"/>
</dbReference>
<reference evidence="10 11" key="2">
    <citation type="journal article" date="2012" name="Open Biol.">
        <title>Characteristics of nucleosomes and linker DNA regions on the genome of the basidiomycete Mixia osmundae revealed by mono- and dinucleosome mapping.</title>
        <authorList>
            <person name="Nishida H."/>
            <person name="Kondo S."/>
            <person name="Matsumoto T."/>
            <person name="Suzuki Y."/>
            <person name="Yoshikawa H."/>
            <person name="Taylor T.D."/>
            <person name="Sugiyama J."/>
        </authorList>
    </citation>
    <scope>NUCLEOTIDE SEQUENCE [LARGE SCALE GENOMIC DNA]</scope>
    <source>
        <strain evidence="11">CBS 9802 / IAM 14324 / JCM 22182 / KY 12970</strain>
    </source>
</reference>
<evidence type="ECO:0000256" key="3">
    <source>
        <dbReference type="ARBA" id="ARBA00018505"/>
    </source>
</evidence>
<evidence type="ECO:0000313" key="11">
    <source>
        <dbReference type="Proteomes" id="UP000009131"/>
    </source>
</evidence>
<dbReference type="eggNOG" id="KOG3001">
    <property type="taxonomic scope" value="Eukaryota"/>
</dbReference>
<dbReference type="HOGENOM" id="CLU_039566_1_1_1"/>
<dbReference type="InterPro" id="IPR008676">
    <property type="entry name" value="MRG"/>
</dbReference>
<keyword evidence="11" id="KW-1185">Reference proteome</keyword>
<dbReference type="STRING" id="764103.G7DY17"/>
<evidence type="ECO:0000313" key="10">
    <source>
        <dbReference type="EMBL" id="GAA95477.1"/>
    </source>
</evidence>
<evidence type="ECO:0000256" key="5">
    <source>
        <dbReference type="ARBA" id="ARBA00023015"/>
    </source>
</evidence>
<accession>G7DY17</accession>
<dbReference type="PANTHER" id="PTHR10880:SF15">
    <property type="entry name" value="MSL COMPLEX SUBUNIT 3"/>
    <property type="match status" value="1"/>
</dbReference>
<dbReference type="Proteomes" id="UP000009131">
    <property type="component" value="Unassembled WGS sequence"/>
</dbReference>
<dbReference type="InParanoid" id="G7DY17"/>
<dbReference type="GO" id="GO:0032221">
    <property type="term" value="C:Rpd3S complex"/>
    <property type="evidence" value="ECO:0007669"/>
    <property type="project" value="TreeGrafter"/>
</dbReference>
<name>G7DY17_MIXOS</name>
<evidence type="ECO:0000259" key="9">
    <source>
        <dbReference type="SMART" id="SM00298"/>
    </source>
</evidence>
<dbReference type="Gene3D" id="1.10.274.30">
    <property type="entry name" value="MRG domain"/>
    <property type="match status" value="1"/>
</dbReference>
<feature type="compositionally biased region" description="Basic and acidic residues" evidence="8">
    <location>
        <begin position="107"/>
        <end position="129"/>
    </location>
</feature>
<dbReference type="GO" id="GO:0006355">
    <property type="term" value="P:regulation of DNA-templated transcription"/>
    <property type="evidence" value="ECO:0007669"/>
    <property type="project" value="InterPro"/>
</dbReference>
<comment type="similarity">
    <text evidence="2">Belongs to the MRG family.</text>
</comment>
<reference evidence="10 11" key="1">
    <citation type="journal article" date="2011" name="J. Gen. Appl. Microbiol.">
        <title>Draft genome sequencing of the enigmatic basidiomycete Mixia osmundae.</title>
        <authorList>
            <person name="Nishida H."/>
            <person name="Nagatsuka Y."/>
            <person name="Sugiyama J."/>
        </authorList>
    </citation>
    <scope>NUCLEOTIDE SEQUENCE [LARGE SCALE GENOMIC DNA]</scope>
    <source>
        <strain evidence="11">CBS 9802 / IAM 14324 / JCM 22182 / KY 12970</strain>
    </source>
</reference>
<dbReference type="EMBL" id="BABT02000062">
    <property type="protein sequence ID" value="GAA95477.1"/>
    <property type="molecule type" value="Genomic_DNA"/>
</dbReference>
<evidence type="ECO:0000256" key="1">
    <source>
        <dbReference type="ARBA" id="ARBA00004123"/>
    </source>
</evidence>
<dbReference type="AlphaFoldDB" id="G7DY17"/>
<keyword evidence="4" id="KW-0156">Chromatin regulator</keyword>
<dbReference type="PIRSF" id="PIRSF038133">
    <property type="entry name" value="HAT_Nua4_EAF3/MRG15"/>
    <property type="match status" value="1"/>
</dbReference>
<evidence type="ECO:0000256" key="7">
    <source>
        <dbReference type="ARBA" id="ARBA00023242"/>
    </source>
</evidence>
<dbReference type="InterPro" id="IPR000953">
    <property type="entry name" value="Chromo/chromo_shadow_dom"/>
</dbReference>
<sequence length="305" mass="35021">MVTFIFSPNERVLCFHGPLIYEAKVLTAENWTDAHNSGPGRGPHYKVHYKGWKQTWDEWVPEDRALKYNEESLARQRQLIDSRKAKDRAEREHNNALKASAAAGPSKPKDGSRGTKRGRESGVEQEEEFLKRPEIRLPIPDSLKIQLVEDWESVTKNQQLVPLPRDPTVSKILYKYTEHLKTVKPTDKLSRSPATAKEVVAGLQIYFNKALGNNLLYRFERPQYGDIRKQHDGVEMCDVYGAEHLLRLFVNLPELIAHTSMDPESTGIIKDALGDFLKWFAKNQKTFFVSHYDNSSPSYQSLARQ</sequence>